<proteinExistence type="predicted"/>
<gene>
    <name evidence="5" type="ORF">OPHB3_0479</name>
</gene>
<protein>
    <submittedName>
        <fullName evidence="5">ABC transporter ATP-binding protein YtrB</fullName>
    </submittedName>
</protein>
<organism evidence="5 6">
    <name type="scientific">Oceanobacillus picturae</name>
    <dbReference type="NCBI Taxonomy" id="171693"/>
    <lineage>
        <taxon>Bacteria</taxon>
        <taxon>Bacillati</taxon>
        <taxon>Bacillota</taxon>
        <taxon>Bacilli</taxon>
        <taxon>Bacillales</taxon>
        <taxon>Bacillaceae</taxon>
        <taxon>Oceanobacillus</taxon>
    </lineage>
</organism>
<feature type="domain" description="ABC transporter" evidence="4">
    <location>
        <begin position="2"/>
        <end position="224"/>
    </location>
</feature>
<keyword evidence="2" id="KW-0547">Nucleotide-binding</keyword>
<dbReference type="AlphaFoldDB" id="A0A0U9H2J4"/>
<dbReference type="GO" id="GO:0005524">
    <property type="term" value="F:ATP binding"/>
    <property type="evidence" value="ECO:0007669"/>
    <property type="project" value="UniProtKB-KW"/>
</dbReference>
<evidence type="ECO:0000256" key="2">
    <source>
        <dbReference type="ARBA" id="ARBA00022741"/>
    </source>
</evidence>
<dbReference type="EMBL" id="BBXV01000008">
    <property type="protein sequence ID" value="GAQ16555.1"/>
    <property type="molecule type" value="Genomic_DNA"/>
</dbReference>
<dbReference type="GO" id="GO:0016887">
    <property type="term" value="F:ATP hydrolysis activity"/>
    <property type="evidence" value="ECO:0007669"/>
    <property type="project" value="InterPro"/>
</dbReference>
<evidence type="ECO:0000256" key="3">
    <source>
        <dbReference type="ARBA" id="ARBA00022840"/>
    </source>
</evidence>
<dbReference type="SMART" id="SM00382">
    <property type="entry name" value="AAA"/>
    <property type="match status" value="1"/>
</dbReference>
<reference evidence="5 6" key="2">
    <citation type="journal article" date="2016" name="Genome Announc.">
        <title>Draft Genome Sequence of Oceanobacillus picturae Heshi-B3, Isolated from Fermented Rice Bran in a Traditional Japanese Seafood Dish.</title>
        <authorList>
            <person name="Akuzawa S."/>
            <person name="Nagaoka J."/>
            <person name="Kanekatsu M."/>
            <person name="Kanesaki Y."/>
            <person name="Suzuki T."/>
        </authorList>
    </citation>
    <scope>NUCLEOTIDE SEQUENCE [LARGE SCALE GENOMIC DNA]</scope>
    <source>
        <strain evidence="5 6">Heshi-B3</strain>
    </source>
</reference>
<evidence type="ECO:0000256" key="1">
    <source>
        <dbReference type="ARBA" id="ARBA00022448"/>
    </source>
</evidence>
<dbReference type="PROSITE" id="PS50893">
    <property type="entry name" value="ABC_TRANSPORTER_2"/>
    <property type="match status" value="1"/>
</dbReference>
<accession>A0A0U9H2J4</accession>
<keyword evidence="3 5" id="KW-0067">ATP-binding</keyword>
<name>A0A0U9H2J4_9BACI</name>
<dbReference type="Proteomes" id="UP000052946">
    <property type="component" value="Unassembled WGS sequence"/>
</dbReference>
<dbReference type="PANTHER" id="PTHR42939:SF1">
    <property type="entry name" value="ABC TRANSPORTER ATP-BINDING PROTEIN ALBC-RELATED"/>
    <property type="match status" value="1"/>
</dbReference>
<reference evidence="6" key="1">
    <citation type="submission" date="2015-07" db="EMBL/GenBank/DDBJ databases">
        <title>Draft Genome Sequence of Oceanobacillus picturae Heshi-B3 that Was Isolated from Fermented Rice Bran with Aging Salted Mackerel, Which Was Named Heshiko as Traditional Fermented Seafood in Japan.</title>
        <authorList>
            <person name="Akuzawa S."/>
            <person name="Nakagawa J."/>
            <person name="Kanekatsu T."/>
            <person name="Kanesaki Y."/>
            <person name="Suzuki T."/>
        </authorList>
    </citation>
    <scope>NUCLEOTIDE SEQUENCE [LARGE SCALE GENOMIC DNA]</scope>
    <source>
        <strain evidence="6">Heshi-B3</strain>
    </source>
</reference>
<dbReference type="Pfam" id="PF00005">
    <property type="entry name" value="ABC_tran"/>
    <property type="match status" value="1"/>
</dbReference>
<dbReference type="RefSeq" id="WP_058949287.1">
    <property type="nucleotide sequence ID" value="NZ_BBXV01000008.1"/>
</dbReference>
<comment type="caution">
    <text evidence="5">The sequence shown here is derived from an EMBL/GenBank/DDBJ whole genome shotgun (WGS) entry which is preliminary data.</text>
</comment>
<dbReference type="CDD" id="cd03230">
    <property type="entry name" value="ABC_DR_subfamily_A"/>
    <property type="match status" value="1"/>
</dbReference>
<dbReference type="InterPro" id="IPR051782">
    <property type="entry name" value="ABC_Transporter_VariousFunc"/>
</dbReference>
<dbReference type="InterPro" id="IPR003439">
    <property type="entry name" value="ABC_transporter-like_ATP-bd"/>
</dbReference>
<dbReference type="InterPro" id="IPR003593">
    <property type="entry name" value="AAA+_ATPase"/>
</dbReference>
<keyword evidence="1" id="KW-0813">Transport</keyword>
<dbReference type="InterPro" id="IPR027417">
    <property type="entry name" value="P-loop_NTPase"/>
</dbReference>
<dbReference type="Gene3D" id="3.40.50.300">
    <property type="entry name" value="P-loop containing nucleotide triphosphate hydrolases"/>
    <property type="match status" value="1"/>
</dbReference>
<dbReference type="OrthoDB" id="9804819at2"/>
<evidence type="ECO:0000313" key="5">
    <source>
        <dbReference type="EMBL" id="GAQ16555.1"/>
    </source>
</evidence>
<dbReference type="PANTHER" id="PTHR42939">
    <property type="entry name" value="ABC TRANSPORTER ATP-BINDING PROTEIN ALBC-RELATED"/>
    <property type="match status" value="1"/>
</dbReference>
<evidence type="ECO:0000313" key="6">
    <source>
        <dbReference type="Proteomes" id="UP000052946"/>
    </source>
</evidence>
<evidence type="ECO:0000259" key="4">
    <source>
        <dbReference type="PROSITE" id="PS50893"/>
    </source>
</evidence>
<sequence>MIEVKDIKKKFGRKQVLNGVSFTANKGEITCLIGINGVGKTTILNAIMALTPVNSGEILLDGQKVTKQSFEKITFIPDAITMIPQMTIAEAMEFMDDYYDSWNQNRATELLGFFKLKQEDKISSLSKGNTAKVNLLLGLALDVDYILMDEPFSGIDIFSREQIADVFTSHLIEGRGVIITTHEISDIEHLIDKVVLLDEGIVLKEFNSEEVRESEGKSVVDVMREVYKA</sequence>
<dbReference type="SUPFAM" id="SSF52540">
    <property type="entry name" value="P-loop containing nucleoside triphosphate hydrolases"/>
    <property type="match status" value="1"/>
</dbReference>